<dbReference type="EMBL" id="CP064760">
    <property type="protein sequence ID" value="QPE05069.1"/>
    <property type="molecule type" value="Genomic_DNA"/>
</dbReference>
<protein>
    <submittedName>
        <fullName evidence="1">Uncharacterized protein</fullName>
    </submittedName>
</protein>
<accession>A0A7S8MXI5</accession>
<proteinExistence type="predicted"/>
<evidence type="ECO:0000313" key="2">
    <source>
        <dbReference type="Proteomes" id="UP000594480"/>
    </source>
</evidence>
<dbReference type="Proteomes" id="UP000594480">
    <property type="component" value="Chromosome"/>
</dbReference>
<evidence type="ECO:0000313" key="1">
    <source>
        <dbReference type="EMBL" id="QPE05069.1"/>
    </source>
</evidence>
<dbReference type="KEGG" id="msf:IT882_02865"/>
<dbReference type="RefSeq" id="WP_195693088.1">
    <property type="nucleotide sequence ID" value="NZ_CP064760.1"/>
</dbReference>
<sequence length="47" mass="5271">MLINTMIGLRLVDDIDGDRAAREIFDTCFPTELSAVRLVAPHGDEPW</sequence>
<keyword evidence="2" id="KW-1185">Reference proteome</keyword>
<reference evidence="1 2" key="1">
    <citation type="submission" date="2020-11" db="EMBL/GenBank/DDBJ databases">
        <title>Amino acid is mineralized and recycled by bacteria in oceanic microbiome.</title>
        <authorList>
            <person name="Zheng L.Y."/>
        </authorList>
    </citation>
    <scope>NUCLEOTIDE SEQUENCE [LARGE SCALE GENOMIC DNA]</scope>
    <source>
        <strain evidence="1 2">A32-1</strain>
    </source>
</reference>
<organism evidence="1 2">
    <name type="scientific">Microbacterium schleiferi</name>
    <dbReference type="NCBI Taxonomy" id="69362"/>
    <lineage>
        <taxon>Bacteria</taxon>
        <taxon>Bacillati</taxon>
        <taxon>Actinomycetota</taxon>
        <taxon>Actinomycetes</taxon>
        <taxon>Micrococcales</taxon>
        <taxon>Microbacteriaceae</taxon>
        <taxon>Microbacterium</taxon>
    </lineage>
</organism>
<name>A0A7S8MXI5_9MICO</name>
<gene>
    <name evidence="1" type="ORF">IT882_02865</name>
</gene>
<dbReference type="AlphaFoldDB" id="A0A7S8MXI5"/>